<evidence type="ECO:0000256" key="6">
    <source>
        <dbReference type="ARBA" id="ARBA00023002"/>
    </source>
</evidence>
<dbReference type="InterPro" id="IPR029479">
    <property type="entry name" value="Nitroreductase"/>
</dbReference>
<keyword evidence="11" id="KW-1185">Reference proteome</keyword>
<dbReference type="Pfam" id="PF00881">
    <property type="entry name" value="Nitroreductase"/>
    <property type="match status" value="1"/>
</dbReference>
<name>A0ABS8CAU4_9BURK</name>
<dbReference type="PANTHER" id="PTHR43821">
    <property type="entry name" value="NAD(P)H NITROREDUCTASE YDJA-RELATED"/>
    <property type="match status" value="1"/>
</dbReference>
<evidence type="ECO:0000256" key="5">
    <source>
        <dbReference type="ARBA" id="ARBA00022857"/>
    </source>
</evidence>
<gene>
    <name evidence="10" type="ORF">H0484_05230</name>
</gene>
<dbReference type="InterPro" id="IPR026021">
    <property type="entry name" value="YdjA-like"/>
</dbReference>
<dbReference type="Gene3D" id="3.40.109.10">
    <property type="entry name" value="NADH Oxidase"/>
    <property type="match status" value="1"/>
</dbReference>
<evidence type="ECO:0000256" key="7">
    <source>
        <dbReference type="ARBA" id="ARBA00023027"/>
    </source>
</evidence>
<accession>A0ABS8CAU4</accession>
<dbReference type="CDD" id="cd02135">
    <property type="entry name" value="YdjA-like"/>
    <property type="match status" value="1"/>
</dbReference>
<evidence type="ECO:0000256" key="2">
    <source>
        <dbReference type="ARBA" id="ARBA00007118"/>
    </source>
</evidence>
<comment type="similarity">
    <text evidence="2 8">Belongs to the nitroreductase family.</text>
</comment>
<evidence type="ECO:0000313" key="10">
    <source>
        <dbReference type="EMBL" id="MCB5363157.1"/>
    </source>
</evidence>
<dbReference type="Proteomes" id="UP000776983">
    <property type="component" value="Unassembled WGS sequence"/>
</dbReference>
<feature type="domain" description="Nitroreductase" evidence="9">
    <location>
        <begin position="11"/>
        <end position="167"/>
    </location>
</feature>
<keyword evidence="4 8" id="KW-0288">FMN</keyword>
<evidence type="ECO:0000256" key="1">
    <source>
        <dbReference type="ARBA" id="ARBA00001917"/>
    </source>
</evidence>
<keyword evidence="7 8" id="KW-0520">NAD</keyword>
<dbReference type="InterPro" id="IPR000415">
    <property type="entry name" value="Nitroreductase-like"/>
</dbReference>
<reference evidence="10 11" key="1">
    <citation type="submission" date="2020-07" db="EMBL/GenBank/DDBJ databases">
        <title>Pusillimonas sp. nov., isolated from poultry manure in Taiwan.</title>
        <authorList>
            <person name="Lin S.-Y."/>
            <person name="Tang Y.-S."/>
            <person name="Young C.-C."/>
        </authorList>
    </citation>
    <scope>NUCLEOTIDE SEQUENCE [LARGE SCALE GENOMIC DNA]</scope>
    <source>
        <strain evidence="10 11">CC-YST705</strain>
    </source>
</reference>
<keyword evidence="5 8" id="KW-0521">NADP</keyword>
<dbReference type="InterPro" id="IPR052530">
    <property type="entry name" value="NAD(P)H_nitroreductase"/>
</dbReference>
<dbReference type="EC" id="1.-.-.-" evidence="8"/>
<keyword evidence="6 8" id="KW-0560">Oxidoreductase</keyword>
<sequence length="191" mass="20902">MTATPIEALLSRRSAKLVGAPGPDAEQLDLILRAGMTAPDHGRAQPWRFTLIEGPAIVEFGEFVVRAQEAAGQPMPEQKINTMRSWLAQAPLLLALACHLNPEDKRFPEQERILAAGAAVTQMLNAAHILGFGAFWSTGLGTYLPAVQQELGYTEPEHRLLGFMSIGTPLRAMPSPMRPDPATFIRRWPQA</sequence>
<proteinExistence type="inferred from homology"/>
<evidence type="ECO:0000256" key="4">
    <source>
        <dbReference type="ARBA" id="ARBA00022643"/>
    </source>
</evidence>
<organism evidence="10 11">
    <name type="scientific">Mesopusillimonas faecipullorum</name>
    <dbReference type="NCBI Taxonomy" id="2755040"/>
    <lineage>
        <taxon>Bacteria</taxon>
        <taxon>Pseudomonadati</taxon>
        <taxon>Pseudomonadota</taxon>
        <taxon>Betaproteobacteria</taxon>
        <taxon>Burkholderiales</taxon>
        <taxon>Alcaligenaceae</taxon>
        <taxon>Mesopusillimonas</taxon>
    </lineage>
</organism>
<dbReference type="SUPFAM" id="SSF55469">
    <property type="entry name" value="FMN-dependent nitroreductase-like"/>
    <property type="match status" value="1"/>
</dbReference>
<comment type="caution">
    <text evidence="10">The sequence shown here is derived from an EMBL/GenBank/DDBJ whole genome shotgun (WGS) entry which is preliminary data.</text>
</comment>
<protein>
    <recommendedName>
        <fullName evidence="8">Putative NAD(P)H nitroreductase</fullName>
        <ecNumber evidence="8">1.-.-.-</ecNumber>
    </recommendedName>
</protein>
<evidence type="ECO:0000256" key="8">
    <source>
        <dbReference type="PIRNR" id="PIRNR000232"/>
    </source>
</evidence>
<dbReference type="PANTHER" id="PTHR43821:SF1">
    <property type="entry name" value="NAD(P)H NITROREDUCTASE YDJA-RELATED"/>
    <property type="match status" value="1"/>
</dbReference>
<comment type="cofactor">
    <cofactor evidence="1 8">
        <name>FMN</name>
        <dbReference type="ChEBI" id="CHEBI:58210"/>
    </cofactor>
</comment>
<evidence type="ECO:0000256" key="3">
    <source>
        <dbReference type="ARBA" id="ARBA00022630"/>
    </source>
</evidence>
<dbReference type="PIRSF" id="PIRSF000232">
    <property type="entry name" value="YdjA"/>
    <property type="match status" value="1"/>
</dbReference>
<dbReference type="RefSeq" id="WP_226953399.1">
    <property type="nucleotide sequence ID" value="NZ_JACDXW010000002.1"/>
</dbReference>
<dbReference type="EMBL" id="JACDXW010000002">
    <property type="protein sequence ID" value="MCB5363157.1"/>
    <property type="molecule type" value="Genomic_DNA"/>
</dbReference>
<evidence type="ECO:0000313" key="11">
    <source>
        <dbReference type="Proteomes" id="UP000776983"/>
    </source>
</evidence>
<evidence type="ECO:0000259" key="9">
    <source>
        <dbReference type="Pfam" id="PF00881"/>
    </source>
</evidence>
<keyword evidence="3 8" id="KW-0285">Flavoprotein</keyword>